<organism evidence="2 3">
    <name type="scientific">Planococcus donghaensis</name>
    <dbReference type="NCBI Taxonomy" id="414778"/>
    <lineage>
        <taxon>Bacteria</taxon>
        <taxon>Bacillati</taxon>
        <taxon>Bacillota</taxon>
        <taxon>Bacilli</taxon>
        <taxon>Bacillales</taxon>
        <taxon>Caryophanaceae</taxon>
        <taxon>Planococcus</taxon>
    </lineage>
</organism>
<feature type="domain" description="Nudix hydrolase" evidence="1">
    <location>
        <begin position="29"/>
        <end position="170"/>
    </location>
</feature>
<dbReference type="STRING" id="414778.BCM40_14920"/>
<reference evidence="2" key="1">
    <citation type="submission" date="2016-10" db="EMBL/GenBank/DDBJ databases">
        <authorList>
            <person name="See-Too W.S."/>
        </authorList>
    </citation>
    <scope>NUCLEOTIDE SEQUENCE</scope>
    <source>
        <strain evidence="2">DSM 22276</strain>
    </source>
</reference>
<dbReference type="OrthoDB" id="9780586at2"/>
<dbReference type="KEGG" id="pdg:BCM40_14920"/>
<dbReference type="PROSITE" id="PS51462">
    <property type="entry name" value="NUDIX"/>
    <property type="match status" value="1"/>
</dbReference>
<dbReference type="GO" id="GO:0003824">
    <property type="term" value="F:catalytic activity"/>
    <property type="evidence" value="ECO:0007669"/>
    <property type="project" value="UniProtKB-ARBA"/>
</dbReference>
<dbReference type="RefSeq" id="WP_065527506.1">
    <property type="nucleotide sequence ID" value="NZ_CP016543.2"/>
</dbReference>
<sequence length="209" mass="24440">METENLRIYDEHRVAQGVASRQVVHEKGYWHETFHCWVVSREKDRDMIYLQLRSNDKKDFPGLFDITAAGHLLADETVKDGVREVREELGLRVEFNELFPLGTIQDQLAIGNFVDNEHCHCFLYRKKDNYDETFELQKEEVAGMAKVDFRELAALIARENERIEVEGFLSTLEERQYFKKEISLTDLVPHSTGYLEKIIEQIEIALTGE</sequence>
<accession>A0A1C7EMI2</accession>
<dbReference type="InterPro" id="IPR015797">
    <property type="entry name" value="NUDIX_hydrolase-like_dom_sf"/>
</dbReference>
<keyword evidence="3" id="KW-1185">Reference proteome</keyword>
<evidence type="ECO:0000313" key="3">
    <source>
        <dbReference type="Proteomes" id="UP000092495"/>
    </source>
</evidence>
<evidence type="ECO:0000313" key="2">
    <source>
        <dbReference type="EMBL" id="ANU24567.1"/>
    </source>
</evidence>
<gene>
    <name evidence="2" type="ORF">BCM40_14920</name>
</gene>
<dbReference type="AlphaFoldDB" id="A0A1C7EMI2"/>
<dbReference type="PANTHER" id="PTHR10885:SF0">
    <property type="entry name" value="ISOPENTENYL-DIPHOSPHATE DELTA-ISOMERASE"/>
    <property type="match status" value="1"/>
</dbReference>
<dbReference type="Pfam" id="PF00293">
    <property type="entry name" value="NUDIX"/>
    <property type="match status" value="1"/>
</dbReference>
<dbReference type="Proteomes" id="UP000092495">
    <property type="component" value="Chromosome"/>
</dbReference>
<name>A0A1C7EMI2_9BACL</name>
<dbReference type="EMBL" id="CP016543">
    <property type="protein sequence ID" value="ANU24567.1"/>
    <property type="molecule type" value="Genomic_DNA"/>
</dbReference>
<dbReference type="SUPFAM" id="SSF55811">
    <property type="entry name" value="Nudix"/>
    <property type="match status" value="1"/>
</dbReference>
<protein>
    <recommendedName>
        <fullName evidence="1">Nudix hydrolase domain-containing protein</fullName>
    </recommendedName>
</protein>
<dbReference type="PANTHER" id="PTHR10885">
    <property type="entry name" value="ISOPENTENYL-DIPHOSPHATE DELTA-ISOMERASE"/>
    <property type="match status" value="1"/>
</dbReference>
<proteinExistence type="predicted"/>
<evidence type="ECO:0000259" key="1">
    <source>
        <dbReference type="PROSITE" id="PS51462"/>
    </source>
</evidence>
<dbReference type="CDD" id="cd04692">
    <property type="entry name" value="NUDIX_Hydrolase"/>
    <property type="match status" value="1"/>
</dbReference>
<dbReference type="InterPro" id="IPR000086">
    <property type="entry name" value="NUDIX_hydrolase_dom"/>
</dbReference>
<dbReference type="Gene3D" id="3.90.79.10">
    <property type="entry name" value="Nucleoside Triphosphate Pyrophosphohydrolase"/>
    <property type="match status" value="1"/>
</dbReference>